<sequence length="327" mass="37181">MKRDFMDSQKIKEQVRKLFNQEAKDQSNIDRLNHWYQSLNETASKPDDIDQIRTDSWESILDAIQPFDGQKEKDSKSIFGKWIWKAAILLLLCGGGYGLLSVLPDKETETFLGAGLYTNDIGKVSTFFLPDGTKVWLSTGSQVEYAEDFPKNRQVRLSGEAFFEVVRNPDFPFVITTGKISTQVLGTSFNLKSYENAGVELSVYSGKVKFFNQKSKLDSAILLKGEKVTWTSEKGISDIELFDIEQLPDWRQGKISFDNAGIDVIQSTLERWYKVDIKIEGKGRNCHYSGEFTQASLEQILETLSYALNLTYKINDTNVTIHTKPCE</sequence>
<dbReference type="GO" id="GO:0016989">
    <property type="term" value="F:sigma factor antagonist activity"/>
    <property type="evidence" value="ECO:0007669"/>
    <property type="project" value="TreeGrafter"/>
</dbReference>
<dbReference type="Proteomes" id="UP000321935">
    <property type="component" value="Unassembled WGS sequence"/>
</dbReference>
<organism evidence="4 5">
    <name type="scientific">Algoriphagus aquimarinus</name>
    <dbReference type="NCBI Taxonomy" id="237018"/>
    <lineage>
        <taxon>Bacteria</taxon>
        <taxon>Pseudomonadati</taxon>
        <taxon>Bacteroidota</taxon>
        <taxon>Cytophagia</taxon>
        <taxon>Cytophagales</taxon>
        <taxon>Cyclobacteriaceae</taxon>
        <taxon>Algoriphagus</taxon>
    </lineage>
</organism>
<dbReference type="Gene3D" id="2.60.120.1440">
    <property type="match status" value="1"/>
</dbReference>
<feature type="domain" description="FecR protein" evidence="2">
    <location>
        <begin position="126"/>
        <end position="209"/>
    </location>
</feature>
<protein>
    <submittedName>
        <fullName evidence="4">DUF4974 domain-containing protein</fullName>
    </submittedName>
</protein>
<gene>
    <name evidence="4" type="ORF">ESV85_06900</name>
</gene>
<dbReference type="AlphaFoldDB" id="A0A5C7B161"/>
<feature type="transmembrane region" description="Helical" evidence="1">
    <location>
        <begin position="82"/>
        <end position="100"/>
    </location>
</feature>
<comment type="caution">
    <text evidence="4">The sequence shown here is derived from an EMBL/GenBank/DDBJ whole genome shotgun (WGS) entry which is preliminary data.</text>
</comment>
<keyword evidence="1" id="KW-0812">Transmembrane</keyword>
<keyword evidence="1" id="KW-0472">Membrane</keyword>
<dbReference type="PANTHER" id="PTHR30273:SF2">
    <property type="entry name" value="PROTEIN FECR"/>
    <property type="match status" value="1"/>
</dbReference>
<dbReference type="RefSeq" id="WP_146916018.1">
    <property type="nucleotide sequence ID" value="NZ_VORW01000002.1"/>
</dbReference>
<dbReference type="Gene3D" id="3.55.50.30">
    <property type="match status" value="1"/>
</dbReference>
<evidence type="ECO:0000313" key="4">
    <source>
        <dbReference type="EMBL" id="TXE13693.1"/>
    </source>
</evidence>
<dbReference type="Pfam" id="PF16344">
    <property type="entry name" value="FecR_C"/>
    <property type="match status" value="1"/>
</dbReference>
<dbReference type="InterPro" id="IPR012373">
    <property type="entry name" value="Ferrdict_sens_TM"/>
</dbReference>
<evidence type="ECO:0000259" key="3">
    <source>
        <dbReference type="Pfam" id="PF16344"/>
    </source>
</evidence>
<evidence type="ECO:0000313" key="5">
    <source>
        <dbReference type="Proteomes" id="UP000321935"/>
    </source>
</evidence>
<evidence type="ECO:0000259" key="2">
    <source>
        <dbReference type="Pfam" id="PF04773"/>
    </source>
</evidence>
<reference evidence="4 5" key="1">
    <citation type="submission" date="2019-08" db="EMBL/GenBank/DDBJ databases">
        <title>Genomes sequence of Algoriphagus aquimarinus ACAM450.</title>
        <authorList>
            <person name="Bowman J.P."/>
        </authorList>
    </citation>
    <scope>NUCLEOTIDE SEQUENCE [LARGE SCALE GENOMIC DNA]</scope>
    <source>
        <strain evidence="4 5">ACAM 450</strain>
    </source>
</reference>
<keyword evidence="1" id="KW-1133">Transmembrane helix</keyword>
<dbReference type="PANTHER" id="PTHR30273">
    <property type="entry name" value="PERIPLASMIC SIGNAL SENSOR AND SIGMA FACTOR ACTIVATOR FECR-RELATED"/>
    <property type="match status" value="1"/>
</dbReference>
<proteinExistence type="predicted"/>
<dbReference type="PIRSF" id="PIRSF018266">
    <property type="entry name" value="FecR"/>
    <property type="match status" value="1"/>
</dbReference>
<feature type="domain" description="Protein FecR C-terminal" evidence="3">
    <location>
        <begin position="254"/>
        <end position="321"/>
    </location>
</feature>
<accession>A0A5C7B161</accession>
<dbReference type="OrthoDB" id="1452822at2"/>
<dbReference type="Pfam" id="PF04773">
    <property type="entry name" value="FecR"/>
    <property type="match status" value="1"/>
</dbReference>
<evidence type="ECO:0000256" key="1">
    <source>
        <dbReference type="SAM" id="Phobius"/>
    </source>
</evidence>
<dbReference type="InterPro" id="IPR032508">
    <property type="entry name" value="FecR_C"/>
</dbReference>
<dbReference type="EMBL" id="VORW01000002">
    <property type="protein sequence ID" value="TXE13693.1"/>
    <property type="molecule type" value="Genomic_DNA"/>
</dbReference>
<dbReference type="InterPro" id="IPR006860">
    <property type="entry name" value="FecR"/>
</dbReference>
<name>A0A5C7B161_9BACT</name>